<comment type="caution">
    <text evidence="2">The sequence shown here is derived from an EMBL/GenBank/DDBJ whole genome shotgun (WGS) entry which is preliminary data.</text>
</comment>
<dbReference type="AlphaFoldDB" id="A0A834FPF7"/>
<protein>
    <submittedName>
        <fullName evidence="2">Uncharacterized protein</fullName>
    </submittedName>
</protein>
<feature type="region of interest" description="Disordered" evidence="1">
    <location>
        <begin position="54"/>
        <end position="93"/>
    </location>
</feature>
<organism evidence="2 3">
    <name type="scientific">Oryzias melastigma</name>
    <name type="common">Marine medaka</name>
    <dbReference type="NCBI Taxonomy" id="30732"/>
    <lineage>
        <taxon>Eukaryota</taxon>
        <taxon>Metazoa</taxon>
        <taxon>Chordata</taxon>
        <taxon>Craniata</taxon>
        <taxon>Vertebrata</taxon>
        <taxon>Euteleostomi</taxon>
        <taxon>Actinopterygii</taxon>
        <taxon>Neopterygii</taxon>
        <taxon>Teleostei</taxon>
        <taxon>Neoteleostei</taxon>
        <taxon>Acanthomorphata</taxon>
        <taxon>Ovalentaria</taxon>
        <taxon>Atherinomorphae</taxon>
        <taxon>Beloniformes</taxon>
        <taxon>Adrianichthyidae</taxon>
        <taxon>Oryziinae</taxon>
        <taxon>Oryzias</taxon>
    </lineage>
</organism>
<reference evidence="2" key="1">
    <citation type="journal article" name="BMC Genomics">
        <title>Long-read sequencing and de novo genome assembly of marine medaka (Oryzias melastigma).</title>
        <authorList>
            <person name="Liang P."/>
            <person name="Saqib H.S.A."/>
            <person name="Ni X."/>
            <person name="Shen Y."/>
        </authorList>
    </citation>
    <scope>NUCLEOTIDE SEQUENCE</scope>
    <source>
        <strain evidence="2">Bigg-433</strain>
    </source>
</reference>
<dbReference type="Proteomes" id="UP000646548">
    <property type="component" value="Unassembled WGS sequence"/>
</dbReference>
<feature type="compositionally biased region" description="Basic and acidic residues" evidence="1">
    <location>
        <begin position="58"/>
        <end position="71"/>
    </location>
</feature>
<feature type="compositionally biased region" description="Polar residues" evidence="1">
    <location>
        <begin position="73"/>
        <end position="83"/>
    </location>
</feature>
<accession>A0A834FPF7</accession>
<evidence type="ECO:0000256" key="1">
    <source>
        <dbReference type="SAM" id="MobiDB-lite"/>
    </source>
</evidence>
<gene>
    <name evidence="2" type="ORF">FQA47_024843</name>
</gene>
<evidence type="ECO:0000313" key="2">
    <source>
        <dbReference type="EMBL" id="KAF6737676.1"/>
    </source>
</evidence>
<proteinExistence type="predicted"/>
<evidence type="ECO:0000313" key="3">
    <source>
        <dbReference type="Proteomes" id="UP000646548"/>
    </source>
</evidence>
<dbReference type="EMBL" id="WKFB01000052">
    <property type="protein sequence ID" value="KAF6737676.1"/>
    <property type="molecule type" value="Genomic_DNA"/>
</dbReference>
<name>A0A834FPF7_ORYME</name>
<sequence>MFFERESKVGQRPPPHPALFTLYLAAADTSFRKEPKRASSSHFVSLSTMIRNRKKQRLFSEEERKTDRLEDSAGSSPIHSNASHWPLDMAFKD</sequence>